<feature type="compositionally biased region" description="Polar residues" evidence="15">
    <location>
        <begin position="959"/>
        <end position="980"/>
    </location>
</feature>
<dbReference type="PROSITE" id="PS50071">
    <property type="entry name" value="HOMEOBOX_2"/>
    <property type="match status" value="1"/>
</dbReference>
<dbReference type="SMART" id="SM00389">
    <property type="entry name" value="HOX"/>
    <property type="match status" value="1"/>
</dbReference>
<keyword evidence="4" id="KW-0677">Repeat</keyword>
<feature type="region of interest" description="Disordered" evidence="15">
    <location>
        <begin position="850"/>
        <end position="980"/>
    </location>
</feature>
<feature type="compositionally biased region" description="Low complexity" evidence="15">
    <location>
        <begin position="926"/>
        <end position="935"/>
    </location>
</feature>
<keyword evidence="6 14" id="KW-0175">Coiled coil</keyword>
<feature type="compositionally biased region" description="Low complexity" evidence="15">
    <location>
        <begin position="493"/>
        <end position="502"/>
    </location>
</feature>
<feature type="domain" description="CUT" evidence="17">
    <location>
        <begin position="1018"/>
        <end position="1105"/>
    </location>
</feature>
<feature type="compositionally biased region" description="Basic and acidic residues" evidence="15">
    <location>
        <begin position="1639"/>
        <end position="1656"/>
    </location>
</feature>
<dbReference type="FunFam" id="1.10.260.40:FF:000004">
    <property type="entry name" value="Cut-like homeobox 1a"/>
    <property type="match status" value="1"/>
</dbReference>
<feature type="region of interest" description="Disordered" evidence="15">
    <location>
        <begin position="1392"/>
        <end position="1415"/>
    </location>
</feature>
<dbReference type="SUPFAM" id="SSF46689">
    <property type="entry name" value="Homeodomain-like"/>
    <property type="match status" value="1"/>
</dbReference>
<evidence type="ECO:0000256" key="2">
    <source>
        <dbReference type="ARBA" id="ARBA00008190"/>
    </source>
</evidence>
<dbReference type="CDD" id="cd00086">
    <property type="entry name" value="homeodomain"/>
    <property type="match status" value="1"/>
</dbReference>
<reference evidence="18" key="1">
    <citation type="journal article" date="2020" name="bioRxiv">
        <title>Chromosome-level reference genome of the European wasp spider Argiope bruennichi: a resource for studies on range expansion and evolutionary adaptation.</title>
        <authorList>
            <person name="Sheffer M.M."/>
            <person name="Hoppe A."/>
            <person name="Krehenwinkel H."/>
            <person name="Uhl G."/>
            <person name="Kuss A.W."/>
            <person name="Jensen L."/>
            <person name="Jensen C."/>
            <person name="Gillespie R.G."/>
            <person name="Hoff K.J."/>
            <person name="Prost S."/>
        </authorList>
    </citation>
    <scope>NUCLEOTIDE SEQUENCE</scope>
</reference>
<dbReference type="FunFam" id="1.10.260.40:FF:000027">
    <property type="entry name" value="Homeobox protein cut-like"/>
    <property type="match status" value="1"/>
</dbReference>
<dbReference type="PANTHER" id="PTHR14043">
    <property type="entry name" value="CCAAT DISPLACEMENT PROTEIN-RELATED"/>
    <property type="match status" value="1"/>
</dbReference>
<name>A0A8T0E2B7_ARGBR</name>
<evidence type="ECO:0000256" key="6">
    <source>
        <dbReference type="ARBA" id="ARBA00023054"/>
    </source>
</evidence>
<evidence type="ECO:0000313" key="19">
    <source>
        <dbReference type="Proteomes" id="UP000807504"/>
    </source>
</evidence>
<feature type="compositionally biased region" description="Gly residues" evidence="15">
    <location>
        <begin position="672"/>
        <end position="681"/>
    </location>
</feature>
<feature type="region of interest" description="Disordered" evidence="15">
    <location>
        <begin position="1704"/>
        <end position="1723"/>
    </location>
</feature>
<sequence>MTGGERPIAPAIRNRGSTKLNKTDSRILSRIIATGRPLQVKLLFVLFNLILFISFDLKFKGYSLLPVNSVPELNKAKSSQSEKNGIGALETLPTNFGRQQQQKEKESIRAHRQTHLQDPVPALEHYQVLLQRTMRIQDLEIENRHLRETLNDYSRELKSVRNQEVTIKLLREKVREFEDKEESIVQEKAEEKDPELLHLFDEKESDPLGSEYAIKSNLEEAETKVAQLQSALDRSQSELFDLKSRYDEDSNAKSDEMEIIVNDLERANQRAALAEKEVNHLKDQLAAAKQSLQLADQIQKAPDMEQAVDVVARSSLELELASKEKEISQLVDDIQRLQAILNTLQETSASKIAQLEELVNEKDKMIVELGEKLVRQQDYDEIKKELSILKSIEYVNSRAWESRDENKNQSDKPPDLTKENHKSVHTDNNTVKSIKTEENGSSQSYPLHSVDSFGTMLGQEIVTNYAQNVAKEEVCSRPSSPVSKSSGDCYPPSSTTSITSTNSHEDRKPSPPILEAASPTSAVNLTSERSSPSSTTHQPSIKELASPVNCDNSANSLGNLQECLRHNIDKYANETLNTLNIARCVRELLSVHNIGQRLFAKFVLGLSQGTVSELLSKPKPWDKLTEKGRDSYRKMHAWASDDQCINMLKTLVPRRVAERKSSLLSSPPGKDCVGGSGGGGVSSYKSDDQGAEERIAQILNEAQMAMMKQQEQKSPSSLLPNGNNGENRSVDSCDEIRGDREGNDSKLNHGNSRDASNASDKSFRRSRKYENDDIPQEMVARIYQEELAKLIGQRVEEGFRTPRDQFERTQEEIRQALTIYHQELTRLSHLMPPNHHPNFNPFSANGSSYNLSHLHNNNSSSSTINNNPNNVNNGQTHQECPVDATIGSRSRSESKNNGGSGREEPEMRHHGSAFSLVRPKTEPNISSSMNSKSSSTPTPGSYRHHSPSPAPPALLPLSDSKTSSPGAPQSSTEDLTTSASPLQRMQSITNSLLSQSSLPSLPNPPQRPAKAVLPPITQQQFDQYNNVNTEDIVKKVKEQLSQYSISQRLFGESVLGLSQGSVSDLLARPKPWHMLTQKGREPFIRMKIFLEDENAVHKLVASQYKIAPEKLMRTGSFGGATNPQGIMSFGGSNKMSPRPMDNNLRTPDNRQLTQNNSVYSSHNHTPRSVCVTPDTMPMSLTVTSSNTPVTHSRKTPSLSRGYNQPSVYEMAALTTDLDTQIITSKIKETLMAHNIGQKIFGEAVLGLSQGSVSELLSKPKPWHMLSIKGREPFIRMQMWLNDPHNVEMLQTLKNERREANKRRRTGEGPMDSPRSQSDGGQMYNSYSFAPPSPYPPAKKPRVLFTEEQKEALKLAFSLDPYPSTATIEFLANELTLSVRTITNWFHNHRMRMKQHTSDDEHSRKGSDLSLPPPVREGMAFEPVQYRLLLNQRLAEKCREKQPQFAPYGSNMPYLYSPYRNCSPLSSSGDDVGTLDLSMSSQLRNAMNSGVKADTTNGSSTDDRSNSEINDDSNLSQDNLMQGDNSDRDSIDDGQSNNHREASPLRPPAPSEQVRPTTGGGSSNRRKPAMPQWVDPGLELSPDNTDDEDDGLDDEDRLGDESATEQEEIINGVCVRQTEDFDLLMSPRVETVHVLPVPAPDERSSSKCHTNRNEKNRRTAMVSPDRSDNEVEGLTNGVGDRDTSESNAKSKLLCARDSATLKKPVFLEEQDDDDDESWDDAEAKDRRKNIEKLQQRLEKEDVGEDWEF</sequence>
<keyword evidence="8 11" id="KW-0371">Homeobox</keyword>
<evidence type="ECO:0000256" key="10">
    <source>
        <dbReference type="ARBA" id="ARBA00023242"/>
    </source>
</evidence>
<feature type="compositionally biased region" description="Basic and acidic residues" evidence="15">
    <location>
        <begin position="400"/>
        <end position="425"/>
    </location>
</feature>
<dbReference type="Gene3D" id="1.10.260.40">
    <property type="entry name" value="lambda repressor-like DNA-binding domains"/>
    <property type="match status" value="3"/>
</dbReference>
<dbReference type="GO" id="GO:0000977">
    <property type="term" value="F:RNA polymerase II transcription regulatory region sequence-specific DNA binding"/>
    <property type="evidence" value="ECO:0007669"/>
    <property type="project" value="TreeGrafter"/>
</dbReference>
<evidence type="ECO:0000256" key="4">
    <source>
        <dbReference type="ARBA" id="ARBA00022737"/>
    </source>
</evidence>
<dbReference type="GO" id="GO:0030154">
    <property type="term" value="P:cell differentiation"/>
    <property type="evidence" value="ECO:0007669"/>
    <property type="project" value="UniProtKB-ARBA"/>
</dbReference>
<dbReference type="GO" id="GO:0005634">
    <property type="term" value="C:nucleus"/>
    <property type="evidence" value="ECO:0007669"/>
    <property type="project" value="UniProtKB-SubCell"/>
</dbReference>
<feature type="compositionally biased region" description="Polar residues" evidence="15">
    <location>
        <begin position="1511"/>
        <end position="1523"/>
    </location>
</feature>
<feature type="compositionally biased region" description="Low complexity" evidence="15">
    <location>
        <begin position="476"/>
        <end position="486"/>
    </location>
</feature>
<dbReference type="GO" id="GO:0000981">
    <property type="term" value="F:DNA-binding transcription factor activity, RNA polymerase II-specific"/>
    <property type="evidence" value="ECO:0007669"/>
    <property type="project" value="InterPro"/>
</dbReference>
<dbReference type="InterPro" id="IPR003350">
    <property type="entry name" value="CUT_dom"/>
</dbReference>
<feature type="DNA-binding region" description="Homeobox" evidence="11">
    <location>
        <begin position="1337"/>
        <end position="1396"/>
    </location>
</feature>
<feature type="compositionally biased region" description="Polar residues" evidence="15">
    <location>
        <begin position="748"/>
        <end position="760"/>
    </location>
</feature>
<feature type="domain" description="CUT" evidence="17">
    <location>
        <begin position="1208"/>
        <end position="1295"/>
    </location>
</feature>
<evidence type="ECO:0000256" key="8">
    <source>
        <dbReference type="ARBA" id="ARBA00023155"/>
    </source>
</evidence>
<comment type="similarity">
    <text evidence="2 13">Belongs to the CUT homeobox family.</text>
</comment>
<feature type="compositionally biased region" description="Acidic residues" evidence="15">
    <location>
        <begin position="1707"/>
        <end position="1719"/>
    </location>
</feature>
<feature type="region of interest" description="Disordered" evidence="15">
    <location>
        <begin position="1294"/>
        <end position="1334"/>
    </location>
</feature>
<feature type="region of interest" description="Disordered" evidence="15">
    <location>
        <begin position="473"/>
        <end position="542"/>
    </location>
</feature>
<protein>
    <recommendedName>
        <fullName evidence="13">Homeobox protein cut-like</fullName>
    </recommendedName>
</protein>
<dbReference type="InterPro" id="IPR017970">
    <property type="entry name" value="Homeobox_CS"/>
</dbReference>
<feature type="coiled-coil region" evidence="14">
    <location>
        <begin position="218"/>
        <end position="372"/>
    </location>
</feature>
<evidence type="ECO:0000256" key="9">
    <source>
        <dbReference type="ARBA" id="ARBA00023163"/>
    </source>
</evidence>
<feature type="region of interest" description="Disordered" evidence="15">
    <location>
        <begin position="1487"/>
        <end position="1607"/>
    </location>
</feature>
<gene>
    <name evidence="18" type="ORF">HNY73_021620</name>
</gene>
<feature type="compositionally biased region" description="Polar residues" evidence="15">
    <location>
        <begin position="1313"/>
        <end position="1325"/>
    </location>
</feature>
<evidence type="ECO:0000313" key="18">
    <source>
        <dbReference type="EMBL" id="KAF8763434.1"/>
    </source>
</evidence>
<proteinExistence type="inferred from homology"/>
<evidence type="ECO:0000256" key="15">
    <source>
        <dbReference type="SAM" id="MobiDB-lite"/>
    </source>
</evidence>
<feature type="region of interest" description="Disordered" evidence="15">
    <location>
        <begin position="659"/>
        <end position="690"/>
    </location>
</feature>
<dbReference type="Pfam" id="PF02376">
    <property type="entry name" value="CUT"/>
    <property type="match status" value="3"/>
</dbReference>
<accession>A0A8T0E2B7</accession>
<feature type="domain" description="CUT" evidence="17">
    <location>
        <begin position="567"/>
        <end position="654"/>
    </location>
</feature>
<feature type="region of interest" description="Disordered" evidence="15">
    <location>
        <begin position="400"/>
        <end position="447"/>
    </location>
</feature>
<feature type="compositionally biased region" description="Polar residues" evidence="15">
    <location>
        <begin position="1178"/>
        <end position="1202"/>
    </location>
</feature>
<evidence type="ECO:0000256" key="5">
    <source>
        <dbReference type="ARBA" id="ARBA00023015"/>
    </source>
</evidence>
<feature type="coiled-coil region" evidence="14">
    <location>
        <begin position="136"/>
        <end position="190"/>
    </location>
</feature>
<dbReference type="SUPFAM" id="SSF47413">
    <property type="entry name" value="lambda repressor-like DNA-binding domains"/>
    <property type="match status" value="3"/>
</dbReference>
<organism evidence="18 19">
    <name type="scientific">Argiope bruennichi</name>
    <name type="common">Wasp spider</name>
    <name type="synonym">Aranea bruennichi</name>
    <dbReference type="NCBI Taxonomy" id="94029"/>
    <lineage>
        <taxon>Eukaryota</taxon>
        <taxon>Metazoa</taxon>
        <taxon>Ecdysozoa</taxon>
        <taxon>Arthropoda</taxon>
        <taxon>Chelicerata</taxon>
        <taxon>Arachnida</taxon>
        <taxon>Araneae</taxon>
        <taxon>Araneomorphae</taxon>
        <taxon>Entelegynae</taxon>
        <taxon>Araneoidea</taxon>
        <taxon>Araneidae</taxon>
        <taxon>Argiope</taxon>
    </lineage>
</organism>
<keyword evidence="3" id="KW-0597">Phosphoprotein</keyword>
<dbReference type="SMART" id="SM01109">
    <property type="entry name" value="CUT"/>
    <property type="match status" value="3"/>
</dbReference>
<dbReference type="InterPro" id="IPR009057">
    <property type="entry name" value="Homeodomain-like_sf"/>
</dbReference>
<dbReference type="InterPro" id="IPR010982">
    <property type="entry name" value="Lambda_DNA-bd_dom_sf"/>
</dbReference>
<feature type="compositionally biased region" description="Basic and acidic residues" evidence="15">
    <location>
        <begin position="1395"/>
        <end position="1406"/>
    </location>
</feature>
<dbReference type="Proteomes" id="UP000807504">
    <property type="component" value="Unassembled WGS sequence"/>
</dbReference>
<feature type="compositionally biased region" description="Polar residues" evidence="15">
    <location>
        <begin position="426"/>
        <end position="446"/>
    </location>
</feature>
<evidence type="ECO:0000256" key="1">
    <source>
        <dbReference type="ARBA" id="ARBA00004123"/>
    </source>
</evidence>
<feature type="region of interest" description="Disordered" evidence="15">
    <location>
        <begin position="1152"/>
        <end position="1202"/>
    </location>
</feature>
<dbReference type="EMBL" id="JABXBU010002231">
    <property type="protein sequence ID" value="KAF8763434.1"/>
    <property type="molecule type" value="Genomic_DNA"/>
</dbReference>
<feature type="compositionally biased region" description="Acidic residues" evidence="15">
    <location>
        <begin position="1583"/>
        <end position="1607"/>
    </location>
</feature>
<feature type="compositionally biased region" description="Polar residues" evidence="15">
    <location>
        <begin position="1487"/>
        <end position="1499"/>
    </location>
</feature>
<evidence type="ECO:0000256" key="11">
    <source>
        <dbReference type="PROSITE-ProRule" id="PRU00108"/>
    </source>
</evidence>
<reference evidence="18" key="2">
    <citation type="submission" date="2020-06" db="EMBL/GenBank/DDBJ databases">
        <authorList>
            <person name="Sheffer M."/>
        </authorList>
    </citation>
    <scope>NUCLEOTIDE SEQUENCE</scope>
</reference>
<keyword evidence="7 11" id="KW-0238">DNA-binding</keyword>
<dbReference type="Pfam" id="PF00046">
    <property type="entry name" value="Homeodomain"/>
    <property type="match status" value="1"/>
</dbReference>
<feature type="region of interest" description="Disordered" evidence="15">
    <location>
        <begin position="705"/>
        <end position="770"/>
    </location>
</feature>
<evidence type="ECO:0000256" key="14">
    <source>
        <dbReference type="SAM" id="Coils"/>
    </source>
</evidence>
<evidence type="ECO:0000256" key="7">
    <source>
        <dbReference type="ARBA" id="ARBA00023125"/>
    </source>
</evidence>
<feature type="compositionally biased region" description="Polar residues" evidence="15">
    <location>
        <begin position="1152"/>
        <end position="1163"/>
    </location>
</feature>
<feature type="compositionally biased region" description="Polar residues" evidence="15">
    <location>
        <begin position="518"/>
        <end position="539"/>
    </location>
</feature>
<dbReference type="InterPro" id="IPR001356">
    <property type="entry name" value="HD"/>
</dbReference>
<keyword evidence="9 13" id="KW-0804">Transcription</keyword>
<keyword evidence="10 11" id="KW-0539">Nucleus</keyword>
<dbReference type="Gene3D" id="1.10.10.60">
    <property type="entry name" value="Homeodomain-like"/>
    <property type="match status" value="1"/>
</dbReference>
<dbReference type="FunFam" id="1.10.260.40:FF:000010">
    <property type="entry name" value="Cut-like homeobox 1a"/>
    <property type="match status" value="1"/>
</dbReference>
<evidence type="ECO:0000259" key="16">
    <source>
        <dbReference type="PROSITE" id="PS50071"/>
    </source>
</evidence>
<dbReference type="FunFam" id="1.10.10.60:FF:000298">
    <property type="entry name" value="Homeobox protein cut-like"/>
    <property type="match status" value="1"/>
</dbReference>
<dbReference type="PROSITE" id="PS00027">
    <property type="entry name" value="HOMEOBOX_1"/>
    <property type="match status" value="1"/>
</dbReference>
<feature type="domain" description="Homeobox" evidence="16">
    <location>
        <begin position="1335"/>
        <end position="1395"/>
    </location>
</feature>
<comment type="subcellular location">
    <subcellularLocation>
        <location evidence="1 11 12">Nucleus</location>
    </subcellularLocation>
</comment>
<evidence type="ECO:0000259" key="17">
    <source>
        <dbReference type="PROSITE" id="PS51042"/>
    </source>
</evidence>
<comment type="caution">
    <text evidence="18">The sequence shown here is derived from an EMBL/GenBank/DDBJ whole genome shotgun (WGS) entry which is preliminary data.</text>
</comment>
<dbReference type="PROSITE" id="PS51042">
    <property type="entry name" value="CUT"/>
    <property type="match status" value="3"/>
</dbReference>
<evidence type="ECO:0000256" key="3">
    <source>
        <dbReference type="ARBA" id="ARBA00022553"/>
    </source>
</evidence>
<feature type="region of interest" description="Disordered" evidence="15">
    <location>
        <begin position="1635"/>
        <end position="1689"/>
    </location>
</feature>
<feature type="compositionally biased region" description="Basic and acidic residues" evidence="15">
    <location>
        <begin position="728"/>
        <end position="747"/>
    </location>
</feature>
<keyword evidence="19" id="KW-1185">Reference proteome</keyword>
<feature type="compositionally biased region" description="Low complexity" evidence="15">
    <location>
        <begin position="850"/>
        <end position="873"/>
    </location>
</feature>
<keyword evidence="5 13" id="KW-0805">Transcription regulation</keyword>
<dbReference type="PANTHER" id="PTHR14043:SF2">
    <property type="entry name" value="HOMEOBOX PROTEIN CUT"/>
    <property type="match status" value="1"/>
</dbReference>
<feature type="compositionally biased region" description="Polar residues" evidence="15">
    <location>
        <begin position="714"/>
        <end position="727"/>
    </location>
</feature>
<evidence type="ECO:0000256" key="12">
    <source>
        <dbReference type="RuleBase" id="RU000682"/>
    </source>
</evidence>
<evidence type="ECO:0000256" key="13">
    <source>
        <dbReference type="RuleBase" id="RU361129"/>
    </source>
</evidence>